<name>A0A9W7WUE8_TRIRA</name>
<gene>
    <name evidence="2" type="ORF">IRJ41_012418</name>
</gene>
<protein>
    <submittedName>
        <fullName evidence="2">Gypsy retrotransposon integrase-like protein 1-like</fullName>
    </submittedName>
</protein>
<evidence type="ECO:0000313" key="2">
    <source>
        <dbReference type="EMBL" id="KAI7808712.1"/>
    </source>
</evidence>
<sequence length="400" mass="43774">MNATIQRALGKLVNSKPNTWDQYLDAVMFGLRTKKQITTKHSPFFLMFGREARYPSEIPEHYQVGTEVEEVVAEEEVFSGIKQQEKIFQVLRKQNVDAAEKRKQDSREKIQCTYNTGDLVWRQNVRSQQRKGGKLDPDFLGPFTVTKVEGKSADLVDSCGKVLPKVSIDHLKPYIEEMPRIPRKIKANRKAHHITTASTTLSASAATIPASTTTNASTISSASTTINASTTSSTTDASMTSSTSTTTDASTTSSATITTNASTTSSASITINASTTSSTFTTTNASTTSSNATTTNASMTSSATTTTLASNISHDTIESYIRDAWNGKAPHVLVSRIGPYAVFFGDIARTAPNQELEDSVMNSYLLILARRYNETHLEEALSIDSFEMSQIWKNEKTKLK</sequence>
<dbReference type="Proteomes" id="UP001059041">
    <property type="component" value="Linkage Group LG6"/>
</dbReference>
<feature type="non-terminal residue" evidence="2">
    <location>
        <position position="400"/>
    </location>
</feature>
<reference evidence="2" key="1">
    <citation type="submission" date="2021-02" db="EMBL/GenBank/DDBJ databases">
        <title>Comparative genomics reveals that relaxation of natural selection precedes convergent phenotypic evolution of cavefish.</title>
        <authorList>
            <person name="Peng Z."/>
        </authorList>
    </citation>
    <scope>NUCLEOTIDE SEQUENCE</scope>
    <source>
        <tissue evidence="2">Muscle</tissue>
    </source>
</reference>
<feature type="region of interest" description="Disordered" evidence="1">
    <location>
        <begin position="212"/>
        <end position="259"/>
    </location>
</feature>
<dbReference type="InterPro" id="IPR036397">
    <property type="entry name" value="RNaseH_sf"/>
</dbReference>
<accession>A0A9W7WUE8</accession>
<dbReference type="GO" id="GO:0003676">
    <property type="term" value="F:nucleic acid binding"/>
    <property type="evidence" value="ECO:0007669"/>
    <property type="project" value="InterPro"/>
</dbReference>
<evidence type="ECO:0000256" key="1">
    <source>
        <dbReference type="SAM" id="MobiDB-lite"/>
    </source>
</evidence>
<organism evidence="2 3">
    <name type="scientific">Triplophysa rosa</name>
    <name type="common">Cave loach</name>
    <dbReference type="NCBI Taxonomy" id="992332"/>
    <lineage>
        <taxon>Eukaryota</taxon>
        <taxon>Metazoa</taxon>
        <taxon>Chordata</taxon>
        <taxon>Craniata</taxon>
        <taxon>Vertebrata</taxon>
        <taxon>Euteleostomi</taxon>
        <taxon>Actinopterygii</taxon>
        <taxon>Neopterygii</taxon>
        <taxon>Teleostei</taxon>
        <taxon>Ostariophysi</taxon>
        <taxon>Cypriniformes</taxon>
        <taxon>Nemacheilidae</taxon>
        <taxon>Triplophysa</taxon>
    </lineage>
</organism>
<evidence type="ECO:0000313" key="3">
    <source>
        <dbReference type="Proteomes" id="UP001059041"/>
    </source>
</evidence>
<proteinExistence type="predicted"/>
<keyword evidence="3" id="KW-1185">Reference proteome</keyword>
<feature type="region of interest" description="Disordered" evidence="1">
    <location>
        <begin position="279"/>
        <end position="300"/>
    </location>
</feature>
<dbReference type="Gene3D" id="3.30.420.10">
    <property type="entry name" value="Ribonuclease H-like superfamily/Ribonuclease H"/>
    <property type="match status" value="1"/>
</dbReference>
<dbReference type="AlphaFoldDB" id="A0A9W7WUE8"/>
<comment type="caution">
    <text evidence="2">The sequence shown here is derived from an EMBL/GenBank/DDBJ whole genome shotgun (WGS) entry which is preliminary data.</text>
</comment>
<dbReference type="EMBL" id="JAFHDT010000006">
    <property type="protein sequence ID" value="KAI7808712.1"/>
    <property type="molecule type" value="Genomic_DNA"/>
</dbReference>